<dbReference type="PRINTS" id="PR00364">
    <property type="entry name" value="DISEASERSIST"/>
</dbReference>
<protein>
    <recommendedName>
        <fullName evidence="10">Disease resistance protein RPM1</fullName>
    </recommendedName>
</protein>
<keyword evidence="1" id="KW-0677">Repeat</keyword>
<dbReference type="Gene3D" id="3.80.10.10">
    <property type="entry name" value="Ribonuclease Inhibitor"/>
    <property type="match status" value="2"/>
</dbReference>
<evidence type="ECO:0000259" key="5">
    <source>
        <dbReference type="Pfam" id="PF00931"/>
    </source>
</evidence>
<dbReference type="Gene3D" id="1.10.10.10">
    <property type="entry name" value="Winged helix-like DNA-binding domain superfamily/Winged helix DNA-binding domain"/>
    <property type="match status" value="1"/>
</dbReference>
<evidence type="ECO:0000256" key="2">
    <source>
        <dbReference type="ARBA" id="ARBA00022741"/>
    </source>
</evidence>
<evidence type="ECO:0000259" key="7">
    <source>
        <dbReference type="Pfam" id="PF23559"/>
    </source>
</evidence>
<organism evidence="9">
    <name type="scientific">Vitis vinifera</name>
    <name type="common">Grape</name>
    <dbReference type="NCBI Taxonomy" id="29760"/>
    <lineage>
        <taxon>Eukaryota</taxon>
        <taxon>Viridiplantae</taxon>
        <taxon>Streptophyta</taxon>
        <taxon>Embryophyta</taxon>
        <taxon>Tracheophyta</taxon>
        <taxon>Spermatophyta</taxon>
        <taxon>Magnoliopsida</taxon>
        <taxon>eudicotyledons</taxon>
        <taxon>Gunneridae</taxon>
        <taxon>Pentapetalae</taxon>
        <taxon>rosids</taxon>
        <taxon>Vitales</taxon>
        <taxon>Vitaceae</taxon>
        <taxon>Viteae</taxon>
        <taxon>Vitis</taxon>
    </lineage>
</organism>
<feature type="region of interest" description="Disordered" evidence="4">
    <location>
        <begin position="99"/>
        <end position="120"/>
    </location>
</feature>
<dbReference type="OrthoDB" id="690341at2759"/>
<feature type="domain" description="Disease resistance R13L4/SHOC-2-like LRR" evidence="8">
    <location>
        <begin position="616"/>
        <end position="937"/>
    </location>
</feature>
<dbReference type="Pfam" id="PF23559">
    <property type="entry name" value="WHD_DRP"/>
    <property type="match status" value="1"/>
</dbReference>
<proteinExistence type="predicted"/>
<dbReference type="EMBL" id="AM466498">
    <property type="protein sequence ID" value="CAN63708.1"/>
    <property type="molecule type" value="Genomic_DNA"/>
</dbReference>
<gene>
    <name evidence="9" type="ORF">VITISV_010416</name>
</gene>
<keyword evidence="2" id="KW-0547">Nucleotide-binding</keyword>
<keyword evidence="3" id="KW-0611">Plant defense</keyword>
<dbReference type="InterPro" id="IPR002182">
    <property type="entry name" value="NB-ARC"/>
</dbReference>
<evidence type="ECO:0000259" key="6">
    <source>
        <dbReference type="Pfam" id="PF18052"/>
    </source>
</evidence>
<dbReference type="GO" id="GO:0006952">
    <property type="term" value="P:defense response"/>
    <property type="evidence" value="ECO:0007669"/>
    <property type="project" value="UniProtKB-KW"/>
</dbReference>
<dbReference type="InterPro" id="IPR044974">
    <property type="entry name" value="Disease_R_plants"/>
</dbReference>
<dbReference type="InterPro" id="IPR055414">
    <property type="entry name" value="LRR_R13L4/SHOC2-like"/>
</dbReference>
<reference evidence="9" key="1">
    <citation type="journal article" date="2007" name="PLoS ONE">
        <title>The first genome sequence of an elite grapevine cultivar (Pinot noir Vitis vinifera L.): coping with a highly heterozygous genome.</title>
        <authorList>
            <person name="Velasco R."/>
            <person name="Zharkikh A."/>
            <person name="Troggio M."/>
            <person name="Cartwright D.A."/>
            <person name="Cestaro A."/>
            <person name="Pruss D."/>
            <person name="Pindo M."/>
            <person name="FitzGerald L.M."/>
            <person name="Vezzulli S."/>
            <person name="Reid J."/>
            <person name="Malacarne G."/>
            <person name="Iliev D."/>
            <person name="Coppola G."/>
            <person name="Wardell B."/>
            <person name="Micheletti D."/>
            <person name="Macalma T."/>
            <person name="Facci M."/>
            <person name="Mitchell J.T."/>
            <person name="Perazzolli M."/>
            <person name="Eldredge G."/>
            <person name="Gatto P."/>
            <person name="Oyzerski R."/>
            <person name="Moretto M."/>
            <person name="Gutin N."/>
            <person name="Stefanini M."/>
            <person name="Chen Y."/>
            <person name="Segala C."/>
            <person name="Davenport C."/>
            <person name="Dematte L."/>
            <person name="Mraz A."/>
            <person name="Battilana J."/>
            <person name="Stormo K."/>
            <person name="Costa F."/>
            <person name="Tao Q."/>
            <person name="Si-Ammour A."/>
            <person name="Harkins T."/>
            <person name="Lackey A."/>
            <person name="Perbost C."/>
            <person name="Taillon B."/>
            <person name="Stella A."/>
            <person name="Solovyev V."/>
            <person name="Fawcett J.A."/>
            <person name="Sterck L."/>
            <person name="Vandepoele K."/>
            <person name="Grando S.M."/>
            <person name="Toppo S."/>
            <person name="Moser C."/>
            <person name="Lanchbury J."/>
            <person name="Bogden R."/>
            <person name="Skolnick M."/>
            <person name="Sgaramella V."/>
            <person name="Bhatnagar S.K."/>
            <person name="Fontana P."/>
            <person name="Gutin A."/>
            <person name="Van de Peer Y."/>
            <person name="Salamini F."/>
            <person name="Viola R."/>
        </authorList>
    </citation>
    <scope>NUCLEOTIDE SEQUENCE</scope>
</reference>
<dbReference type="FunFam" id="1.10.10.10:FF:000322">
    <property type="entry name" value="Probable disease resistance protein At1g63360"/>
    <property type="match status" value="1"/>
</dbReference>
<evidence type="ECO:0000256" key="1">
    <source>
        <dbReference type="ARBA" id="ARBA00022737"/>
    </source>
</evidence>
<dbReference type="PANTHER" id="PTHR23155">
    <property type="entry name" value="DISEASE RESISTANCE PROTEIN RP"/>
    <property type="match status" value="1"/>
</dbReference>
<evidence type="ECO:0000256" key="4">
    <source>
        <dbReference type="SAM" id="MobiDB-lite"/>
    </source>
</evidence>
<evidence type="ECO:0000313" key="9">
    <source>
        <dbReference type="EMBL" id="CAN63708.1"/>
    </source>
</evidence>
<sequence length="980" mass="112299">MEKWERRPDRIPDVRYPEKVERRRDRIPDVRYPGEISAEKNSGCEISGEGGTSAGQNSGCEISRWNVGGEEFWIYLFYPTSSAATFSVPILLQPPNGLRDSPPESFSTCQSPTAASKSEEHIRNGVHNLKRELRSIEALMRDADAKKEHDHQFKVWIQEVRTEAYAIEDVLDLFRLHRDQESVWSHLKMRHSIGNLIQDINTRLVIIKQTKERYQIMVSTSISAETNAYLNVRVAPLIIGRGDNILGIDEPKRKLVSWALESNQKLKVMFVVGMAGLGKTTLARSVYEMVKEHFDCHAWIIASKSKTKPETLRSLLEHLGCSTEGSNIVILMHRLQNFLQPKRYVIVVDDLWVKDVWESIRLALPDGNNNRIIITTRRGDIANSCRDDDSIDIHKVQPLSPQWAEQLFYKKAFSRNGRCPSGLEEVSKSILQKCDGLPLGIIEIGKLLWGKRQSTYEWKKLDDSLESELRSGGGLSDIMRVLSASYNDLPYHLKYCFLYMSIFPENNPVKRRRLIRLWIAEGFVTEERGKTLEEVGEEYLNELIGRSLIKANEMDFDERPITVGVHSLMHRIILSVSQVENFCTVCAGPEGNLADKPRRLSIQTGNFDVSQDLTCVRTFFSFSTGRVNIGSNFKLLKVLDIQSTPLENFPSAITDLLLLRYLSLRNTNIRSIPKSLRNLRHLETLDLKQTLVKELPKAVLQLDKLRHLLVYAYNMGSVVEFDAVQGFTVPRKIGAMKNLQKLSFVKAKRHNRMIQELKNLTKLRKLGIVELAKEDGNSLCHSIEKMPDLLSLDVTSLSKGEPLELDAMTNPPRLLQRLYLKGHLQRFPKWVSSLHDLVRIRLKWSLLSQDNPIEALQDLPNLMELQLLDAYTGTQLDFNSGKFQKLKILDLEQLKQLRFIIMEDDTLPCLQKLIIRQCNELEHVPVGIDGLHHLNELHLCDMPEKFVALLKKRGGELRHLLHRILRILSYQQGQLVEDLS</sequence>
<feature type="domain" description="Disease resistance N-terminal" evidence="6">
    <location>
        <begin position="117"/>
        <end position="186"/>
    </location>
</feature>
<dbReference type="Gene3D" id="3.40.50.300">
    <property type="entry name" value="P-loop containing nucleotide triphosphate hydrolases"/>
    <property type="match status" value="1"/>
</dbReference>
<dbReference type="Pfam" id="PF18052">
    <property type="entry name" value="Rx_N"/>
    <property type="match status" value="1"/>
</dbReference>
<dbReference type="InterPro" id="IPR041118">
    <property type="entry name" value="Rx_N"/>
</dbReference>
<dbReference type="Gene3D" id="1.10.8.430">
    <property type="entry name" value="Helical domain of apoptotic protease-activating factors"/>
    <property type="match status" value="1"/>
</dbReference>
<evidence type="ECO:0000259" key="8">
    <source>
        <dbReference type="Pfam" id="PF23598"/>
    </source>
</evidence>
<dbReference type="GO" id="GO:0051707">
    <property type="term" value="P:response to other organism"/>
    <property type="evidence" value="ECO:0007669"/>
    <property type="project" value="UniProtKB-ARBA"/>
</dbReference>
<dbReference type="GO" id="GO:0043531">
    <property type="term" value="F:ADP binding"/>
    <property type="evidence" value="ECO:0007669"/>
    <property type="project" value="InterPro"/>
</dbReference>
<dbReference type="InterPro" id="IPR032675">
    <property type="entry name" value="LRR_dom_sf"/>
</dbReference>
<name>A5BPD4_VITVI</name>
<dbReference type="InterPro" id="IPR027417">
    <property type="entry name" value="P-loop_NTPase"/>
</dbReference>
<dbReference type="InterPro" id="IPR036388">
    <property type="entry name" value="WH-like_DNA-bd_sf"/>
</dbReference>
<dbReference type="Gene3D" id="1.20.5.4130">
    <property type="match status" value="1"/>
</dbReference>
<feature type="compositionally biased region" description="Polar residues" evidence="4">
    <location>
        <begin position="104"/>
        <end position="116"/>
    </location>
</feature>
<dbReference type="AlphaFoldDB" id="A5BPD4"/>
<dbReference type="SUPFAM" id="SSF52540">
    <property type="entry name" value="P-loop containing nucleoside triphosphate hydrolases"/>
    <property type="match status" value="1"/>
</dbReference>
<dbReference type="CDD" id="cd14798">
    <property type="entry name" value="RX-CC_like"/>
    <property type="match status" value="1"/>
</dbReference>
<evidence type="ECO:0000256" key="3">
    <source>
        <dbReference type="ARBA" id="ARBA00022821"/>
    </source>
</evidence>
<dbReference type="PANTHER" id="PTHR23155:SF1205">
    <property type="entry name" value="DISEASE RESISTANCE PROTEIN RPM1"/>
    <property type="match status" value="1"/>
</dbReference>
<dbReference type="Pfam" id="PF23598">
    <property type="entry name" value="LRR_14"/>
    <property type="match status" value="1"/>
</dbReference>
<dbReference type="InterPro" id="IPR038005">
    <property type="entry name" value="RX-like_CC"/>
</dbReference>
<dbReference type="Pfam" id="PF00931">
    <property type="entry name" value="NB-ARC"/>
    <property type="match status" value="1"/>
</dbReference>
<dbReference type="SUPFAM" id="SSF52058">
    <property type="entry name" value="L domain-like"/>
    <property type="match status" value="1"/>
</dbReference>
<dbReference type="ExpressionAtlas" id="A5BPD4">
    <property type="expression patterns" value="baseline"/>
</dbReference>
<dbReference type="InterPro" id="IPR042197">
    <property type="entry name" value="Apaf_helical"/>
</dbReference>
<accession>A5BPD4</accession>
<evidence type="ECO:0008006" key="10">
    <source>
        <dbReference type="Google" id="ProtNLM"/>
    </source>
</evidence>
<dbReference type="InterPro" id="IPR058922">
    <property type="entry name" value="WHD_DRP"/>
</dbReference>
<feature type="domain" description="Disease resistance protein winged helix" evidence="7">
    <location>
        <begin position="502"/>
        <end position="573"/>
    </location>
</feature>
<feature type="domain" description="NB-ARC" evidence="5">
    <location>
        <begin position="252"/>
        <end position="416"/>
    </location>
</feature>